<accession>A0ABV0JF66</accession>
<comment type="caution">
    <text evidence="1">The sequence shown here is derived from an EMBL/GenBank/DDBJ whole genome shotgun (WGS) entry which is preliminary data.</text>
</comment>
<dbReference type="Proteomes" id="UP001464891">
    <property type="component" value="Unassembled WGS sequence"/>
</dbReference>
<reference evidence="1 2" key="1">
    <citation type="submission" date="2022-04" db="EMBL/GenBank/DDBJ databases">
        <title>Positive selection, recombination, and allopatry shape intraspecific diversity of widespread and dominant cyanobacteria.</title>
        <authorList>
            <person name="Wei J."/>
            <person name="Shu W."/>
            <person name="Hu C."/>
        </authorList>
    </citation>
    <scope>NUCLEOTIDE SEQUENCE [LARGE SCALE GENOMIC DNA]</scope>
    <source>
        <strain evidence="1 2">GB2-A4</strain>
    </source>
</reference>
<sequence>MNELTNNSITKVIDTLRGRDINAQYWHSGGGIFGIMIWLPDGKSIFWGAPDGTWCYDYNAADGDHISSGFTDIPCERFDPLVLSQAITGSVQVASS</sequence>
<dbReference type="EMBL" id="JAMPKM010000029">
    <property type="protein sequence ID" value="MEP0820422.1"/>
    <property type="molecule type" value="Genomic_DNA"/>
</dbReference>
<organism evidence="1 2">
    <name type="scientific">Trichocoleus desertorum GB2-A4</name>
    <dbReference type="NCBI Taxonomy" id="2933944"/>
    <lineage>
        <taxon>Bacteria</taxon>
        <taxon>Bacillati</taxon>
        <taxon>Cyanobacteriota</taxon>
        <taxon>Cyanophyceae</taxon>
        <taxon>Leptolyngbyales</taxon>
        <taxon>Trichocoleusaceae</taxon>
        <taxon>Trichocoleus</taxon>
    </lineage>
</organism>
<protein>
    <submittedName>
        <fullName evidence="1">Uncharacterized protein</fullName>
    </submittedName>
</protein>
<evidence type="ECO:0000313" key="2">
    <source>
        <dbReference type="Proteomes" id="UP001464891"/>
    </source>
</evidence>
<gene>
    <name evidence="1" type="ORF">NC998_25315</name>
</gene>
<keyword evidence="2" id="KW-1185">Reference proteome</keyword>
<evidence type="ECO:0000313" key="1">
    <source>
        <dbReference type="EMBL" id="MEP0820422.1"/>
    </source>
</evidence>
<dbReference type="RefSeq" id="WP_190435177.1">
    <property type="nucleotide sequence ID" value="NZ_JAMPKM010000029.1"/>
</dbReference>
<name>A0ABV0JF66_9CYAN</name>
<proteinExistence type="predicted"/>